<sequence>MEFEVSREKFQRDVVLKDRLRRGALILLSISIISSCIVIYEIYRGRGLKERATVSSLFCTFGTFILAFSVLHIIHNAKEYKFGVRRIVFDYLLASMLLYTICLYIH</sequence>
<feature type="transmembrane region" description="Helical" evidence="1">
    <location>
        <begin position="20"/>
        <end position="40"/>
    </location>
</feature>
<comment type="caution">
    <text evidence="2">The sequence shown here is derived from an EMBL/GenBank/DDBJ whole genome shotgun (WGS) entry which is preliminary data.</text>
</comment>
<proteinExistence type="predicted"/>
<dbReference type="EMBL" id="ACOU01000002">
    <property type="protein sequence ID" value="EKX74174.1"/>
    <property type="molecule type" value="Genomic_DNA"/>
</dbReference>
<keyword evidence="1" id="KW-0472">Membrane</keyword>
<keyword evidence="1" id="KW-0812">Transmembrane</keyword>
<feature type="transmembrane region" description="Helical" evidence="1">
    <location>
        <begin position="87"/>
        <end position="105"/>
    </location>
</feature>
<name>L1LFX6_THEEQ</name>
<dbReference type="AlphaFoldDB" id="L1LFX6"/>
<keyword evidence="1" id="KW-1133">Transmembrane helix</keyword>
<dbReference type="KEGG" id="beq:BEWA_042120"/>
<feature type="transmembrane region" description="Helical" evidence="1">
    <location>
        <begin position="52"/>
        <end position="75"/>
    </location>
</feature>
<reference evidence="2 3" key="1">
    <citation type="journal article" date="2012" name="BMC Genomics">
        <title>Comparative genomic analysis and phylogenetic position of Theileria equi.</title>
        <authorList>
            <person name="Kappmeyer L.S."/>
            <person name="Thiagarajan M."/>
            <person name="Herndon D.R."/>
            <person name="Ramsay J.D."/>
            <person name="Caler E."/>
            <person name="Djikeng A."/>
            <person name="Gillespie J.J."/>
            <person name="Lau A.O."/>
            <person name="Roalson E.H."/>
            <person name="Silva J.C."/>
            <person name="Silva M.G."/>
            <person name="Suarez C.E."/>
            <person name="Ueti M.W."/>
            <person name="Nene V.M."/>
            <person name="Mealey R.H."/>
            <person name="Knowles D.P."/>
            <person name="Brayton K.A."/>
        </authorList>
    </citation>
    <scope>NUCLEOTIDE SEQUENCE [LARGE SCALE GENOMIC DNA]</scope>
    <source>
        <strain evidence="2 3">WA</strain>
    </source>
</reference>
<evidence type="ECO:0000313" key="2">
    <source>
        <dbReference type="EMBL" id="EKX74174.1"/>
    </source>
</evidence>
<dbReference type="RefSeq" id="XP_004833626.1">
    <property type="nucleotide sequence ID" value="XM_004833569.1"/>
</dbReference>
<protein>
    <submittedName>
        <fullName evidence="2">Membrane protein, putative</fullName>
    </submittedName>
</protein>
<dbReference type="VEuPathDB" id="PiroplasmaDB:BEWA_042120"/>
<dbReference type="UniPathway" id="UPA00378"/>
<dbReference type="GeneID" id="15807622"/>
<dbReference type="Proteomes" id="UP000031512">
    <property type="component" value="Unassembled WGS sequence"/>
</dbReference>
<organism evidence="2 3">
    <name type="scientific">Theileria equi strain WA</name>
    <dbReference type="NCBI Taxonomy" id="1537102"/>
    <lineage>
        <taxon>Eukaryota</taxon>
        <taxon>Sar</taxon>
        <taxon>Alveolata</taxon>
        <taxon>Apicomplexa</taxon>
        <taxon>Aconoidasida</taxon>
        <taxon>Piroplasmida</taxon>
        <taxon>Theileriidae</taxon>
        <taxon>Theileria</taxon>
    </lineage>
</organism>
<keyword evidence="3" id="KW-1185">Reference proteome</keyword>
<evidence type="ECO:0000313" key="3">
    <source>
        <dbReference type="Proteomes" id="UP000031512"/>
    </source>
</evidence>
<accession>L1LFX6</accession>
<evidence type="ECO:0000256" key="1">
    <source>
        <dbReference type="SAM" id="Phobius"/>
    </source>
</evidence>
<gene>
    <name evidence="2" type="ORF">BEWA_042120</name>
</gene>